<dbReference type="EMBL" id="JBHTLQ010000021">
    <property type="protein sequence ID" value="MFD1191092.1"/>
    <property type="molecule type" value="Genomic_DNA"/>
</dbReference>
<gene>
    <name evidence="1" type="ORF">ACFQ27_10915</name>
</gene>
<organism evidence="1 2">
    <name type="scientific">Phenylobacterium conjunctum</name>
    <dbReference type="NCBI Taxonomy" id="1298959"/>
    <lineage>
        <taxon>Bacteria</taxon>
        <taxon>Pseudomonadati</taxon>
        <taxon>Pseudomonadota</taxon>
        <taxon>Alphaproteobacteria</taxon>
        <taxon>Caulobacterales</taxon>
        <taxon>Caulobacteraceae</taxon>
        <taxon>Phenylobacterium</taxon>
    </lineage>
</organism>
<keyword evidence="2" id="KW-1185">Reference proteome</keyword>
<name>A0ABW3T1W3_9CAUL</name>
<evidence type="ECO:0000313" key="2">
    <source>
        <dbReference type="Proteomes" id="UP001597216"/>
    </source>
</evidence>
<protein>
    <submittedName>
        <fullName evidence="1">Heme-dependent oxidative N-demethylase subunit alpha family protein</fullName>
    </submittedName>
</protein>
<dbReference type="Pfam" id="PF11927">
    <property type="entry name" value="HODM_asu-like"/>
    <property type="match status" value="1"/>
</dbReference>
<accession>A0ABW3T1W3</accession>
<evidence type="ECO:0000313" key="1">
    <source>
        <dbReference type="EMBL" id="MFD1191092.1"/>
    </source>
</evidence>
<dbReference type="Proteomes" id="UP001597216">
    <property type="component" value="Unassembled WGS sequence"/>
</dbReference>
<dbReference type="InterPro" id="IPR021848">
    <property type="entry name" value="HODM_asu-like"/>
</dbReference>
<sequence>MSPRHTPWAEARDFSIGLRPITPEAWLEGGEADPSARKDALLAAHGDLVWGETDGSRPGQAEAAGLVAEALGRDWRPVTDRDDPPLLAAARQVADDLILMEKRDGAWRLTALSLCAPTFFTAPEVLGKSLAELHGPVNGFAERFLARVERIFEGLRPDLILERRNWTVVNSGDSFTPFSAPVRARVGEITPQTAGQALYTRVERQTLRRLPDTGGALFTIRIWLDPLERVAETPESLAAFAQAWREAPEPFRAYKGFSLYAPLVEAFLRAQGETHSVNV</sequence>
<reference evidence="2" key="1">
    <citation type="journal article" date="2019" name="Int. J. Syst. Evol. Microbiol.">
        <title>The Global Catalogue of Microorganisms (GCM) 10K type strain sequencing project: providing services to taxonomists for standard genome sequencing and annotation.</title>
        <authorList>
            <consortium name="The Broad Institute Genomics Platform"/>
            <consortium name="The Broad Institute Genome Sequencing Center for Infectious Disease"/>
            <person name="Wu L."/>
            <person name="Ma J."/>
        </authorList>
    </citation>
    <scope>NUCLEOTIDE SEQUENCE [LARGE SCALE GENOMIC DNA]</scope>
    <source>
        <strain evidence="2">CCUG 55074</strain>
    </source>
</reference>
<comment type="caution">
    <text evidence="1">The sequence shown here is derived from an EMBL/GenBank/DDBJ whole genome shotgun (WGS) entry which is preliminary data.</text>
</comment>
<proteinExistence type="predicted"/>
<dbReference type="RefSeq" id="WP_377353604.1">
    <property type="nucleotide sequence ID" value="NZ_JBHTLQ010000021.1"/>
</dbReference>